<reference evidence="1" key="1">
    <citation type="journal article" date="2019" name="Sci. Rep.">
        <title>Draft genome of Tanacetum cinerariifolium, the natural source of mosquito coil.</title>
        <authorList>
            <person name="Yamashiro T."/>
            <person name="Shiraishi A."/>
            <person name="Satake H."/>
            <person name="Nakayama K."/>
        </authorList>
    </citation>
    <scope>NUCLEOTIDE SEQUENCE</scope>
</reference>
<gene>
    <name evidence="1" type="ORF">Tci_058515</name>
</gene>
<dbReference type="PANTHER" id="PTHR33098">
    <property type="entry name" value="COTTON FIBER (DUF761)"/>
    <property type="match status" value="1"/>
</dbReference>
<dbReference type="Pfam" id="PF05553">
    <property type="entry name" value="DUF761"/>
    <property type="match status" value="1"/>
</dbReference>
<name>A0A6L2NLN6_TANCI</name>
<sequence length="85" mass="9947">MDDVYNKLVDSKYSTKMKKSASLKVGFKDDNHDDVAVVKARRPETVRVKKTVMMVEEEDDDDMEVDSRADDFINKFKNDLKMQRI</sequence>
<dbReference type="PANTHER" id="PTHR33098:SF85">
    <property type="entry name" value="DUF4408 DOMAIN-CONTAINING PROTEIN"/>
    <property type="match status" value="1"/>
</dbReference>
<dbReference type="AlphaFoldDB" id="A0A6L2NLN6"/>
<accession>A0A6L2NLN6</accession>
<proteinExistence type="predicted"/>
<dbReference type="InterPro" id="IPR008480">
    <property type="entry name" value="DUF761_pln"/>
</dbReference>
<protein>
    <submittedName>
        <fullName evidence="1">Uncharacterized protein</fullName>
    </submittedName>
</protein>
<dbReference type="EMBL" id="BKCJ010009345">
    <property type="protein sequence ID" value="GEU86537.1"/>
    <property type="molecule type" value="Genomic_DNA"/>
</dbReference>
<evidence type="ECO:0000313" key="1">
    <source>
        <dbReference type="EMBL" id="GEU86537.1"/>
    </source>
</evidence>
<organism evidence="1">
    <name type="scientific">Tanacetum cinerariifolium</name>
    <name type="common">Dalmatian daisy</name>
    <name type="synonym">Chrysanthemum cinerariifolium</name>
    <dbReference type="NCBI Taxonomy" id="118510"/>
    <lineage>
        <taxon>Eukaryota</taxon>
        <taxon>Viridiplantae</taxon>
        <taxon>Streptophyta</taxon>
        <taxon>Embryophyta</taxon>
        <taxon>Tracheophyta</taxon>
        <taxon>Spermatophyta</taxon>
        <taxon>Magnoliopsida</taxon>
        <taxon>eudicotyledons</taxon>
        <taxon>Gunneridae</taxon>
        <taxon>Pentapetalae</taxon>
        <taxon>asterids</taxon>
        <taxon>campanulids</taxon>
        <taxon>Asterales</taxon>
        <taxon>Asteraceae</taxon>
        <taxon>Asteroideae</taxon>
        <taxon>Anthemideae</taxon>
        <taxon>Anthemidinae</taxon>
        <taxon>Tanacetum</taxon>
    </lineage>
</organism>
<comment type="caution">
    <text evidence="1">The sequence shown here is derived from an EMBL/GenBank/DDBJ whole genome shotgun (WGS) entry which is preliminary data.</text>
</comment>